<dbReference type="AlphaFoldDB" id="A0A9K3LF79"/>
<name>A0A9K3LF79_9STRA</name>
<evidence type="ECO:0000259" key="1">
    <source>
        <dbReference type="Pfam" id="PF01612"/>
    </source>
</evidence>
<comment type="caution">
    <text evidence="2">The sequence shown here is derived from an EMBL/GenBank/DDBJ whole genome shotgun (WGS) entry which is preliminary data.</text>
</comment>
<dbReference type="PANTHER" id="PTHR47765:SF2">
    <property type="entry name" value="EXONUCLEASE MUT-7 HOMOLOG"/>
    <property type="match status" value="1"/>
</dbReference>
<protein>
    <submittedName>
        <fullName evidence="2">3'-5' exonuclease</fullName>
    </submittedName>
</protein>
<dbReference type="GO" id="GO:0006139">
    <property type="term" value="P:nucleobase-containing compound metabolic process"/>
    <property type="evidence" value="ECO:0007669"/>
    <property type="project" value="InterPro"/>
</dbReference>
<dbReference type="Pfam" id="PF01612">
    <property type="entry name" value="DNA_pol_A_exo1"/>
    <property type="match status" value="1"/>
</dbReference>
<proteinExistence type="predicted"/>
<evidence type="ECO:0000313" key="2">
    <source>
        <dbReference type="EMBL" id="KAG7360639.1"/>
    </source>
</evidence>
<dbReference type="InterPro" id="IPR052408">
    <property type="entry name" value="Exonuclease_MUT-7-like"/>
</dbReference>
<keyword evidence="2" id="KW-0378">Hydrolase</keyword>
<feature type="domain" description="3'-5' exonuclease" evidence="1">
    <location>
        <begin position="483"/>
        <end position="671"/>
    </location>
</feature>
<reference evidence="2" key="2">
    <citation type="submission" date="2021-04" db="EMBL/GenBank/DDBJ databases">
        <authorList>
            <person name="Podell S."/>
        </authorList>
    </citation>
    <scope>NUCLEOTIDE SEQUENCE</scope>
    <source>
        <strain evidence="2">Hildebrandi</strain>
    </source>
</reference>
<keyword evidence="2" id="KW-0540">Nuclease</keyword>
<organism evidence="2 3">
    <name type="scientific">Nitzschia inconspicua</name>
    <dbReference type="NCBI Taxonomy" id="303405"/>
    <lineage>
        <taxon>Eukaryota</taxon>
        <taxon>Sar</taxon>
        <taxon>Stramenopiles</taxon>
        <taxon>Ochrophyta</taxon>
        <taxon>Bacillariophyta</taxon>
        <taxon>Bacillariophyceae</taxon>
        <taxon>Bacillariophycidae</taxon>
        <taxon>Bacillariales</taxon>
        <taxon>Bacillariaceae</taxon>
        <taxon>Nitzschia</taxon>
    </lineage>
</organism>
<dbReference type="OrthoDB" id="10261556at2759"/>
<dbReference type="EMBL" id="JAGRRH010000013">
    <property type="protein sequence ID" value="KAG7360639.1"/>
    <property type="molecule type" value="Genomic_DNA"/>
</dbReference>
<evidence type="ECO:0000313" key="3">
    <source>
        <dbReference type="Proteomes" id="UP000693970"/>
    </source>
</evidence>
<sequence>MISMISPPEEEESEACVSSQMTNFSETLSGLIGVSGILSTCDGDTIDGTRVVMQNFLYSKDVVTQVKDPIPAEPIDSSLGYLAVQVADHLCQIPRTFSLSQKKKQTWQELQVAAGKLQLGCTCESSALALSLVFGALSLLQTHYESIENLGLDAKAAASAMSSTTSRNKPLRHSGRHISMAVLRSYLIHAAHTDLLSLQILNHFAKAFKLGGDDSIEDDISAGAIRHAMRDVRKSNDNILMDEEVDSNQLNLLKRRISGAFALACQLQPWTILSPETLVEAAIPLELWHAAEDICISAHKASPEPLLPQNPSHETIYSQQRQKYNAQKSVERLIDAAIEDRMYRRADALATSLYDAGGRSRYVEARFNHACETISKVIYRRQIPIVDKQIERIDKAVAKVQQDESKYGPAVQPSTPTDPSQEIRKYAIEKLEEAGDISSAKRLASVFGLDYVYDERAILLAAAMRRRRYLQFDDVLPGAVPSLVTTPQELKNVFSRLREDSLRHGPFGFDAEWDEETQGAAVLQLANAKMAVLIDVPALLGTEDGVKAMKSTVGTLFNCTNSVVVGFACRQDLQRLRASPSKVRAYPESAGSHHCHSWLFGTRAVVDVQSLVGTKEPKLFKAGLSRVCQHYFGKPLDKAEQCSLWSGRPLSEHQRAYAALDAWVCVAIYQKVN</sequence>
<gene>
    <name evidence="2" type="ORF">IV203_035738</name>
</gene>
<dbReference type="InterPro" id="IPR002562">
    <property type="entry name" value="3'-5'_exonuclease_dom"/>
</dbReference>
<keyword evidence="2" id="KW-0269">Exonuclease</keyword>
<accession>A0A9K3LF79</accession>
<dbReference type="Proteomes" id="UP000693970">
    <property type="component" value="Unassembled WGS sequence"/>
</dbReference>
<dbReference type="GO" id="GO:0003676">
    <property type="term" value="F:nucleic acid binding"/>
    <property type="evidence" value="ECO:0007669"/>
    <property type="project" value="InterPro"/>
</dbReference>
<keyword evidence="3" id="KW-1185">Reference proteome</keyword>
<dbReference type="PANTHER" id="PTHR47765">
    <property type="entry name" value="3'-5' EXONUCLEASE DOMAIN-CONTAINING PROTEIN"/>
    <property type="match status" value="1"/>
</dbReference>
<reference evidence="2" key="1">
    <citation type="journal article" date="2021" name="Sci. Rep.">
        <title>Diploid genomic architecture of Nitzschia inconspicua, an elite biomass production diatom.</title>
        <authorList>
            <person name="Oliver A."/>
            <person name="Podell S."/>
            <person name="Pinowska A."/>
            <person name="Traller J.C."/>
            <person name="Smith S.R."/>
            <person name="McClure R."/>
            <person name="Beliaev A."/>
            <person name="Bohutskyi P."/>
            <person name="Hill E.A."/>
            <person name="Rabines A."/>
            <person name="Zheng H."/>
            <person name="Allen L.Z."/>
            <person name="Kuo A."/>
            <person name="Grigoriev I.V."/>
            <person name="Allen A.E."/>
            <person name="Hazlebeck D."/>
            <person name="Allen E.E."/>
        </authorList>
    </citation>
    <scope>NUCLEOTIDE SEQUENCE</scope>
    <source>
        <strain evidence="2">Hildebrandi</strain>
    </source>
</reference>
<dbReference type="GO" id="GO:0008408">
    <property type="term" value="F:3'-5' exonuclease activity"/>
    <property type="evidence" value="ECO:0007669"/>
    <property type="project" value="InterPro"/>
</dbReference>